<reference evidence="3" key="1">
    <citation type="journal article" date="2019" name="Int. J. Syst. Evol. Microbiol.">
        <title>The Global Catalogue of Microorganisms (GCM) 10K type strain sequencing project: providing services to taxonomists for standard genome sequencing and annotation.</title>
        <authorList>
            <consortium name="The Broad Institute Genomics Platform"/>
            <consortium name="The Broad Institute Genome Sequencing Center for Infectious Disease"/>
            <person name="Wu L."/>
            <person name="Ma J."/>
        </authorList>
    </citation>
    <scope>NUCLEOTIDE SEQUENCE [LARGE SCALE GENOMIC DNA]</scope>
    <source>
        <strain evidence="3">LMG 24813</strain>
    </source>
</reference>
<dbReference type="InterPro" id="IPR003793">
    <property type="entry name" value="UPF0166"/>
</dbReference>
<sequence length="109" mass="12536">MMKGYQLTFFTQQSHVHNHRPLHQWLLELAQSMQIRGVTVFIAQEGVGHHHRLHSAHFFDLTEQPVEITMVVSDQECDAIMQRLLAEPELNLFYAKTPVQFGTIGQPGD</sequence>
<comment type="similarity">
    <text evidence="1">Belongs to the UPF0166 family.</text>
</comment>
<proteinExistence type="inferred from homology"/>
<dbReference type="SUPFAM" id="SSF54913">
    <property type="entry name" value="GlnB-like"/>
    <property type="match status" value="1"/>
</dbReference>
<dbReference type="EMBL" id="JBHSBV010000001">
    <property type="protein sequence ID" value="MFC4199668.1"/>
    <property type="molecule type" value="Genomic_DNA"/>
</dbReference>
<keyword evidence="3" id="KW-1185">Reference proteome</keyword>
<dbReference type="InterPro" id="IPR011322">
    <property type="entry name" value="N-reg_PII-like_a/b"/>
</dbReference>
<dbReference type="Pfam" id="PF02641">
    <property type="entry name" value="DUF190"/>
    <property type="match status" value="1"/>
</dbReference>
<dbReference type="Gene3D" id="3.30.70.120">
    <property type="match status" value="1"/>
</dbReference>
<dbReference type="Proteomes" id="UP001595848">
    <property type="component" value="Unassembled WGS sequence"/>
</dbReference>
<comment type="caution">
    <text evidence="2">The sequence shown here is derived from an EMBL/GenBank/DDBJ whole genome shotgun (WGS) entry which is preliminary data.</text>
</comment>
<name>A0ABV8NV05_9BURK</name>
<protein>
    <submittedName>
        <fullName evidence="2">DUF190 domain-containing protein</fullName>
    </submittedName>
</protein>
<evidence type="ECO:0000256" key="1">
    <source>
        <dbReference type="ARBA" id="ARBA00010554"/>
    </source>
</evidence>
<organism evidence="2 3">
    <name type="scientific">Candidimonas humi</name>
    <dbReference type="NCBI Taxonomy" id="683355"/>
    <lineage>
        <taxon>Bacteria</taxon>
        <taxon>Pseudomonadati</taxon>
        <taxon>Pseudomonadota</taxon>
        <taxon>Betaproteobacteria</taxon>
        <taxon>Burkholderiales</taxon>
        <taxon>Alcaligenaceae</taxon>
        <taxon>Candidimonas</taxon>
    </lineage>
</organism>
<dbReference type="RefSeq" id="WP_343218670.1">
    <property type="nucleotide sequence ID" value="NZ_JAHTBN010000001.1"/>
</dbReference>
<evidence type="ECO:0000313" key="2">
    <source>
        <dbReference type="EMBL" id="MFC4199668.1"/>
    </source>
</evidence>
<evidence type="ECO:0000313" key="3">
    <source>
        <dbReference type="Proteomes" id="UP001595848"/>
    </source>
</evidence>
<gene>
    <name evidence="2" type="ORF">ACFOY1_01765</name>
</gene>
<dbReference type="InterPro" id="IPR015867">
    <property type="entry name" value="N-reg_PII/ATP_PRibTrfase_C"/>
</dbReference>
<accession>A0ABV8NV05</accession>